<feature type="binding site" evidence="17">
    <location>
        <position position="702"/>
    </location>
    <ligand>
        <name>L-glutamate</name>
        <dbReference type="ChEBI" id="CHEBI:29985"/>
    </ligand>
</feature>
<dbReference type="GO" id="GO:0004888">
    <property type="term" value="F:transmembrane signaling receptor activity"/>
    <property type="evidence" value="ECO:0007669"/>
    <property type="project" value="UniProtKB-ARBA"/>
</dbReference>
<feature type="binding site" evidence="17">
    <location>
        <position position="701"/>
    </location>
    <ligand>
        <name>L-glutamate</name>
        <dbReference type="ChEBI" id="CHEBI:29985"/>
    </ligand>
</feature>
<dbReference type="SUPFAM" id="SSF81324">
    <property type="entry name" value="Voltage-gated potassium channels"/>
    <property type="match status" value="1"/>
</dbReference>
<dbReference type="Gene3D" id="3.40.50.2300">
    <property type="match status" value="2"/>
</dbReference>
<dbReference type="SMART" id="SM00918">
    <property type="entry name" value="Lig_chan-Glu_bd"/>
    <property type="match status" value="1"/>
</dbReference>
<dbReference type="Gene3D" id="1.10.287.70">
    <property type="match status" value="1"/>
</dbReference>
<dbReference type="GO" id="GO:0045211">
    <property type="term" value="C:postsynaptic membrane"/>
    <property type="evidence" value="ECO:0007669"/>
    <property type="project" value="UniProtKB-SubCell"/>
</dbReference>
<keyword evidence="3" id="KW-1003">Cell membrane</keyword>
<keyword evidence="8" id="KW-0406">Ion transport</keyword>
<protein>
    <recommendedName>
        <fullName evidence="16">Glutamate receptor 1</fullName>
    </recommendedName>
</protein>
<evidence type="ECO:0000256" key="8">
    <source>
        <dbReference type="ARBA" id="ARBA00023065"/>
    </source>
</evidence>
<feature type="disulfide bond" evidence="19">
    <location>
        <begin position="761"/>
        <end position="819"/>
    </location>
</feature>
<evidence type="ECO:0000256" key="14">
    <source>
        <dbReference type="ARBA" id="ARBA00023303"/>
    </source>
</evidence>
<dbReference type="AlphaFoldDB" id="A0A0V0J9W6"/>
<evidence type="ECO:0000256" key="22">
    <source>
        <dbReference type="SAM" id="SignalP"/>
    </source>
</evidence>
<evidence type="ECO:0000256" key="10">
    <source>
        <dbReference type="ARBA" id="ARBA00023170"/>
    </source>
</evidence>
<dbReference type="Pfam" id="PF00060">
    <property type="entry name" value="Lig_chan"/>
    <property type="match status" value="1"/>
</dbReference>
<evidence type="ECO:0000256" key="12">
    <source>
        <dbReference type="ARBA" id="ARBA00023257"/>
    </source>
</evidence>
<name>A0A0V0J9W6_SCHSO</name>
<dbReference type="Pfam" id="PF10613">
    <property type="entry name" value="Lig_chan-Glu_bd"/>
    <property type="match status" value="1"/>
</dbReference>
<feature type="compositionally biased region" description="Polar residues" evidence="20">
    <location>
        <begin position="281"/>
        <end position="295"/>
    </location>
</feature>
<evidence type="ECO:0000256" key="5">
    <source>
        <dbReference type="ARBA" id="ARBA00022729"/>
    </source>
</evidence>
<feature type="signal peptide" evidence="22">
    <location>
        <begin position="1"/>
        <end position="26"/>
    </location>
</feature>
<feature type="domain" description="Ionotropic glutamate receptor L-glutamate and glycine-binding" evidence="24">
    <location>
        <begin position="448"/>
        <end position="519"/>
    </location>
</feature>
<keyword evidence="5 22" id="KW-0732">Signal</keyword>
<feature type="binding site" evidence="17">
    <location>
        <position position="749"/>
    </location>
    <ligand>
        <name>L-glutamate</name>
        <dbReference type="ChEBI" id="CHEBI:29985"/>
    </ligand>
</feature>
<evidence type="ECO:0000256" key="21">
    <source>
        <dbReference type="SAM" id="Phobius"/>
    </source>
</evidence>
<feature type="transmembrane region" description="Helical" evidence="21">
    <location>
        <begin position="651"/>
        <end position="671"/>
    </location>
</feature>
<evidence type="ECO:0000259" key="23">
    <source>
        <dbReference type="SMART" id="SM00079"/>
    </source>
</evidence>
<proteinExistence type="inferred from homology"/>
<keyword evidence="13" id="KW-1071">Ligand-gated ion channel</keyword>
<dbReference type="InterPro" id="IPR015683">
    <property type="entry name" value="Ionotropic_Glu_rcpt"/>
</dbReference>
<feature type="binding site" evidence="17">
    <location>
        <position position="535"/>
    </location>
    <ligand>
        <name>L-glutamate</name>
        <dbReference type="ChEBI" id="CHEBI:29985"/>
    </ligand>
</feature>
<keyword evidence="12" id="KW-0628">Postsynaptic cell membrane</keyword>
<dbReference type="InterPro" id="IPR001320">
    <property type="entry name" value="Iontro_rcpt_C"/>
</dbReference>
<dbReference type="Pfam" id="PF01094">
    <property type="entry name" value="ANF_receptor"/>
    <property type="match status" value="1"/>
</dbReference>
<feature type="transmembrane region" description="Helical" evidence="21">
    <location>
        <begin position="841"/>
        <end position="864"/>
    </location>
</feature>
<dbReference type="FunFam" id="3.40.190.10:FF:000024">
    <property type="entry name" value="Glutamate receptor, ionotropic, delta 1"/>
    <property type="match status" value="1"/>
</dbReference>
<comment type="subcellular location">
    <subcellularLocation>
        <location evidence="15">Postsynaptic cell membrane</location>
        <topology evidence="15">Multi-pass membrane protein</topology>
    </subcellularLocation>
</comment>
<sequence>MSTNSAIHGLWLIGLLRLAILVLCDMQELNVGFIIEGPAERQTQVIQKAITAANRKLAELLAGQPHQVTLVPLIKRIDTRNAFAATKAACDLLMNQVITVFGPGSTPASTPSLRITQKYSIPYVVIQWSDDDSLQNYSINLHPSYNEVGRVLRKFIEEAEDWKQLGIIYAKEEGLEKFESLLSHFKGEVIMRKWHTNDMAHKYVIKYFRTTMSHFRFLVDIPHSEIPEFLDLIAEYNMTNQYYSYIFTDWDTQFLDPKTFAVDKGANFSAISLTNVLSQQFQSPPQHDINRQTSARSRKTGADSGPEAASGRESLTYYLLLYDTLHVMAVGISRFILTKSLAIQPPLGLSCSSGDTWSQGPLLLESIKSVGPDDVNGFTGYIQFDEQGRRKGLNISVLEINRDGFQEFGYWNEIEEFVVTKKFAETQAEIQKELTGQTLRVTTIEDTPFIMYKGNLTADGQKSMDPKDWHGFCIDLLNECAAALHFNYTVHPVAHGSYGKAEIIDGVEVWDGIIGELQFKRADLAVAMLTINYEREKVIDFTTPFMNLGVSIIFKKPVGTQVDLFSFLRPLSPPVWGYVLIAYVGVSMALFFVARFSPYEWRNPHPCNADSEVLENSFNMLNSLWFTLGSLMQKGSDILPRATSTRIVAGFWWFFTLIIISSYTANLAAFLTVERMKAPIEDVNDLAKQTKIKYGTREGGSSAAFFEKSNLSVYQRMWQFMSSNKNVMMNSTTEAIARVKRGGYAYILESSVNEYYTQRNCELMQVGNNLDSKGYGIGFPQGSKYRDSFSEVILQLQRSQTLEQMRRYWWGNYSIVEPCNDQPKKSADATSLGVEQVGGCFVMVLIGLAASFLVGLAEFLYKAYQRSKITKRSMHEEVAREFRFSMARSSTRDVAAESALKLPQPPSKCIPTKECRSAAMAYAPCLPATVRPAGYRSSSARFSDRRLSVFDVTLLHRRCSSNRRSRSSTSSQMNTGVTKESVMGLRLKTDGIPSDSTRSLLPVHSNSEKGRMPKNSPLASRKSVLNDLTENVLIPAPAKWSTSPRMEHPAIRTSEHRPEKYMTVEQSGQYSERGPTSADSSFTHFDGQIADLHWNFPADVRLKKFTC</sequence>
<evidence type="ECO:0000256" key="11">
    <source>
        <dbReference type="ARBA" id="ARBA00023180"/>
    </source>
</evidence>
<keyword evidence="19" id="KW-1015">Disulfide bond</keyword>
<accession>A0A0V0J9W6</accession>
<evidence type="ECO:0000313" key="25">
    <source>
        <dbReference type="EMBL" id="JAP62119.1"/>
    </source>
</evidence>
<evidence type="ECO:0000256" key="20">
    <source>
        <dbReference type="SAM" id="MobiDB-lite"/>
    </source>
</evidence>
<keyword evidence="4 21" id="KW-0812">Transmembrane</keyword>
<reference evidence="25" key="1">
    <citation type="submission" date="2016-01" db="EMBL/GenBank/DDBJ databases">
        <title>Reference transcriptome for the parasite Schistocephalus solidus: insights into the molecular evolution of parasitism.</title>
        <authorList>
            <person name="Hebert F.O."/>
            <person name="Grambauer S."/>
            <person name="Barber I."/>
            <person name="Landry C.R."/>
            <person name="Aubin-Horth N."/>
        </authorList>
    </citation>
    <scope>NUCLEOTIDE SEQUENCE</scope>
</reference>
<dbReference type="GO" id="GO:0007166">
    <property type="term" value="P:cell surface receptor signaling pathway"/>
    <property type="evidence" value="ECO:0007669"/>
    <property type="project" value="UniProtKB-ARBA"/>
</dbReference>
<evidence type="ECO:0000256" key="19">
    <source>
        <dbReference type="PIRSR" id="PIRSR601508-3"/>
    </source>
</evidence>
<dbReference type="Gene3D" id="3.40.190.10">
    <property type="entry name" value="Periplasmic binding protein-like II"/>
    <property type="match status" value="1"/>
</dbReference>
<keyword evidence="7" id="KW-0770">Synapse</keyword>
<dbReference type="PANTHER" id="PTHR18966">
    <property type="entry name" value="IONOTROPIC GLUTAMATE RECEPTOR"/>
    <property type="match status" value="1"/>
</dbReference>
<evidence type="ECO:0000256" key="16">
    <source>
        <dbReference type="ARBA" id="ARBA00072754"/>
    </source>
</evidence>
<keyword evidence="11" id="KW-0325">Glycoprotein</keyword>
<dbReference type="SUPFAM" id="SSF53850">
    <property type="entry name" value="Periplasmic binding protein-like II"/>
    <property type="match status" value="1"/>
</dbReference>
<dbReference type="InterPro" id="IPR019594">
    <property type="entry name" value="Glu/Gly-bd"/>
</dbReference>
<evidence type="ECO:0000256" key="17">
    <source>
        <dbReference type="PIRSR" id="PIRSR601508-1"/>
    </source>
</evidence>
<dbReference type="GO" id="GO:0005230">
    <property type="term" value="F:extracellular ligand-gated monoatomic ion channel activity"/>
    <property type="evidence" value="ECO:0007669"/>
    <property type="project" value="UniProtKB-ARBA"/>
</dbReference>
<keyword evidence="6 21" id="KW-1133">Transmembrane helix</keyword>
<dbReference type="InterPro" id="IPR028082">
    <property type="entry name" value="Peripla_BP_I"/>
</dbReference>
<dbReference type="SMART" id="SM00079">
    <property type="entry name" value="PBPe"/>
    <property type="match status" value="1"/>
</dbReference>
<evidence type="ECO:0000256" key="4">
    <source>
        <dbReference type="ARBA" id="ARBA00022692"/>
    </source>
</evidence>
<feature type="domain" description="Ionotropic glutamate receptor C-terminal" evidence="23">
    <location>
        <begin position="438"/>
        <end position="812"/>
    </location>
</feature>
<evidence type="ECO:0000256" key="7">
    <source>
        <dbReference type="ARBA" id="ARBA00023018"/>
    </source>
</evidence>
<feature type="binding site" evidence="17">
    <location>
        <position position="530"/>
    </location>
    <ligand>
        <name>L-glutamate</name>
        <dbReference type="ChEBI" id="CHEBI:29985"/>
    </ligand>
</feature>
<evidence type="ECO:0000259" key="24">
    <source>
        <dbReference type="SMART" id="SM00918"/>
    </source>
</evidence>
<evidence type="ECO:0000256" key="6">
    <source>
        <dbReference type="ARBA" id="ARBA00022989"/>
    </source>
</evidence>
<evidence type="ECO:0000256" key="2">
    <source>
        <dbReference type="ARBA" id="ARBA00022448"/>
    </source>
</evidence>
<dbReference type="InterPro" id="IPR001828">
    <property type="entry name" value="ANF_lig-bd_rcpt"/>
</dbReference>
<organism evidence="25">
    <name type="scientific">Schistocephalus solidus</name>
    <name type="common">Tapeworm</name>
    <dbReference type="NCBI Taxonomy" id="70667"/>
    <lineage>
        <taxon>Eukaryota</taxon>
        <taxon>Metazoa</taxon>
        <taxon>Spiralia</taxon>
        <taxon>Lophotrochozoa</taxon>
        <taxon>Platyhelminthes</taxon>
        <taxon>Cestoda</taxon>
        <taxon>Eucestoda</taxon>
        <taxon>Diphyllobothriidea</taxon>
        <taxon>Diphyllobothriidae</taxon>
        <taxon>Schistocephalus</taxon>
    </lineage>
</organism>
<feature type="chain" id="PRO_5006866783" description="Glutamate receptor 1" evidence="22">
    <location>
        <begin position="27"/>
        <end position="1107"/>
    </location>
</feature>
<evidence type="ECO:0000256" key="18">
    <source>
        <dbReference type="PIRSR" id="PIRSR601508-2"/>
    </source>
</evidence>
<gene>
    <name evidence="25" type="primary">GRIK2</name>
    <name evidence="25" type="ORF">TR105138</name>
</gene>
<feature type="region of interest" description="Disordered" evidence="20">
    <location>
        <begin position="281"/>
        <end position="309"/>
    </location>
</feature>
<keyword evidence="2" id="KW-0813">Transport</keyword>
<dbReference type="InterPro" id="IPR001508">
    <property type="entry name" value="Iono_Glu_rcpt_met"/>
</dbReference>
<keyword evidence="14" id="KW-0407">Ion channel</keyword>
<dbReference type="FunFam" id="3.40.190.10:FF:000060">
    <property type="entry name" value="Glutamate receptor ionotropic, kainate 1"/>
    <property type="match status" value="1"/>
</dbReference>
<evidence type="ECO:0000256" key="15">
    <source>
        <dbReference type="ARBA" id="ARBA00034104"/>
    </source>
</evidence>
<feature type="transmembrane region" description="Helical" evidence="21">
    <location>
        <begin position="575"/>
        <end position="594"/>
    </location>
</feature>
<feature type="region of interest" description="Disordered" evidence="20">
    <location>
        <begin position="989"/>
        <end position="1021"/>
    </location>
</feature>
<evidence type="ECO:0000256" key="1">
    <source>
        <dbReference type="ARBA" id="ARBA00008685"/>
    </source>
</evidence>
<comment type="similarity">
    <text evidence="1">Belongs to the glutamate-gated ion channel (TC 1.A.10.1) family.</text>
</comment>
<dbReference type="EMBL" id="GEEE01001106">
    <property type="protein sequence ID" value="JAP62119.1"/>
    <property type="molecule type" value="Transcribed_RNA"/>
</dbReference>
<evidence type="ECO:0000256" key="13">
    <source>
        <dbReference type="ARBA" id="ARBA00023286"/>
    </source>
</evidence>
<dbReference type="FunFam" id="1.10.287.70:FF:000064">
    <property type="entry name" value="Glutamate receptor ionotropic, kainate"/>
    <property type="match status" value="1"/>
</dbReference>
<keyword evidence="9 21" id="KW-0472">Membrane</keyword>
<dbReference type="SUPFAM" id="SSF53822">
    <property type="entry name" value="Periplasmic binding protein-like I"/>
    <property type="match status" value="1"/>
</dbReference>
<keyword evidence="10 25" id="KW-0675">Receptor</keyword>
<dbReference type="GO" id="GO:0034702">
    <property type="term" value="C:monoatomic ion channel complex"/>
    <property type="evidence" value="ECO:0007669"/>
    <property type="project" value="UniProtKB-ARBA"/>
</dbReference>
<evidence type="ECO:0000256" key="9">
    <source>
        <dbReference type="ARBA" id="ARBA00023136"/>
    </source>
</evidence>
<dbReference type="PRINTS" id="PR00177">
    <property type="entry name" value="NMDARECEPTOR"/>
</dbReference>
<feature type="site" description="Crucial to convey clamshell closure to channel opening" evidence="18">
    <location>
        <position position="680"/>
    </location>
</feature>
<evidence type="ECO:0000256" key="3">
    <source>
        <dbReference type="ARBA" id="ARBA00022475"/>
    </source>
</evidence>